<dbReference type="PANTHER" id="PTHR31836">
    <property type="match status" value="1"/>
</dbReference>
<dbReference type="NCBIfam" id="NF041659">
    <property type="entry name" value="Papain_Inhib"/>
    <property type="match status" value="1"/>
</dbReference>
<dbReference type="InterPro" id="IPR017853">
    <property type="entry name" value="GH"/>
</dbReference>
<feature type="region of interest" description="Disordered" evidence="2">
    <location>
        <begin position="146"/>
        <end position="170"/>
    </location>
</feature>
<dbReference type="Gene3D" id="3.20.20.80">
    <property type="entry name" value="Glycosidases"/>
    <property type="match status" value="1"/>
</dbReference>
<feature type="domain" description="RlpA-like protein double-psi beta-barrel" evidence="3">
    <location>
        <begin position="39"/>
        <end position="131"/>
    </location>
</feature>
<dbReference type="EMBL" id="JBICYV010000004">
    <property type="protein sequence ID" value="MFG3010593.1"/>
    <property type="molecule type" value="Genomic_DNA"/>
</dbReference>
<dbReference type="SUPFAM" id="SSF50685">
    <property type="entry name" value="Barwin-like endoglucanases"/>
    <property type="match status" value="1"/>
</dbReference>
<dbReference type="RefSeq" id="WP_392816780.1">
    <property type="nucleotide sequence ID" value="NZ_JBICYV010000004.1"/>
</dbReference>
<evidence type="ECO:0000313" key="4">
    <source>
        <dbReference type="EMBL" id="MFG3010593.1"/>
    </source>
</evidence>
<sequence>MSIRNRIIAGGAVALVTVTLGGVSLALADNPVSTQTISGEMTYYNDSGNGACGSRVDAASEDLVAVSHEWWTSADPNQDRLCRGVDVQVTYNGKTITVPVKDMCPSCAAEHIDLSQTAFQKLAPLEKGLVKGITWKFVTDGGEAIEPPSASPEPVRIGEPAPDGGPGGGGWPSQYAAPYVETWGSPSDLENARQAGLKYATLAFVLDGGGCKATFNGNTPVTDEGWKAAVQNLRTSGGDVIASFGGASGTELGQACGSVTALQEQYRTVVDALDLSRLDFDIEGAALADSA</sequence>
<comment type="caution">
    <text evidence="4">The sequence shown here is derived from an EMBL/GenBank/DDBJ whole genome shotgun (WGS) entry which is preliminary data.</text>
</comment>
<dbReference type="SUPFAM" id="SSF51445">
    <property type="entry name" value="(Trans)glycosidases"/>
    <property type="match status" value="1"/>
</dbReference>
<keyword evidence="5" id="KW-1185">Reference proteome</keyword>
<feature type="non-terminal residue" evidence="4">
    <location>
        <position position="291"/>
    </location>
</feature>
<gene>
    <name evidence="4" type="ORF">ACGFZB_09045</name>
</gene>
<dbReference type="PANTHER" id="PTHR31836:SF28">
    <property type="entry name" value="SRCR DOMAIN-CONTAINING PROTEIN-RELATED"/>
    <property type="match status" value="1"/>
</dbReference>
<protein>
    <submittedName>
        <fullName evidence="4">Cysteine/serine endopeptidase inhibitor</fullName>
    </submittedName>
</protein>
<organism evidence="4 5">
    <name type="scientific">Streptomyces cinerochromogenes</name>
    <dbReference type="NCBI Taxonomy" id="66422"/>
    <lineage>
        <taxon>Bacteria</taxon>
        <taxon>Bacillati</taxon>
        <taxon>Actinomycetota</taxon>
        <taxon>Actinomycetes</taxon>
        <taxon>Kitasatosporales</taxon>
        <taxon>Streptomycetaceae</taxon>
        <taxon>Streptomyces</taxon>
    </lineage>
</organism>
<keyword evidence="1" id="KW-0732">Signal</keyword>
<dbReference type="InterPro" id="IPR009009">
    <property type="entry name" value="RlpA-like_DPBB"/>
</dbReference>
<dbReference type="Gene3D" id="2.40.40.10">
    <property type="entry name" value="RlpA-like domain"/>
    <property type="match status" value="1"/>
</dbReference>
<name>A0ABW7B0A6_9ACTN</name>
<feature type="compositionally biased region" description="Low complexity" evidence="2">
    <location>
        <begin position="146"/>
        <end position="162"/>
    </location>
</feature>
<dbReference type="Pfam" id="PF03330">
    <property type="entry name" value="DPBB_1"/>
    <property type="match status" value="1"/>
</dbReference>
<proteinExistence type="predicted"/>
<dbReference type="InterPro" id="IPR048197">
    <property type="entry name" value="Papain_inhib"/>
</dbReference>
<dbReference type="InterPro" id="IPR051477">
    <property type="entry name" value="Expansin_CellWall"/>
</dbReference>
<accession>A0ABW7B0A6</accession>
<evidence type="ECO:0000256" key="2">
    <source>
        <dbReference type="SAM" id="MobiDB-lite"/>
    </source>
</evidence>
<reference evidence="4 5" key="1">
    <citation type="submission" date="2024-10" db="EMBL/GenBank/DDBJ databases">
        <title>The Natural Products Discovery Center: Release of the First 8490 Sequenced Strains for Exploring Actinobacteria Biosynthetic Diversity.</title>
        <authorList>
            <person name="Kalkreuter E."/>
            <person name="Kautsar S.A."/>
            <person name="Yang D."/>
            <person name="Bader C.D."/>
            <person name="Teijaro C.N."/>
            <person name="Fluegel L."/>
            <person name="Davis C.M."/>
            <person name="Simpson J.R."/>
            <person name="Lauterbach L."/>
            <person name="Steele A.D."/>
            <person name="Gui C."/>
            <person name="Meng S."/>
            <person name="Li G."/>
            <person name="Viehrig K."/>
            <person name="Ye F."/>
            <person name="Su P."/>
            <person name="Kiefer A.F."/>
            <person name="Nichols A."/>
            <person name="Cepeda A.J."/>
            <person name="Yan W."/>
            <person name="Fan B."/>
            <person name="Jiang Y."/>
            <person name="Adhikari A."/>
            <person name="Zheng C.-J."/>
            <person name="Schuster L."/>
            <person name="Cowan T.M."/>
            <person name="Smanski M.J."/>
            <person name="Chevrette M.G."/>
            <person name="De Carvalho L.P.S."/>
            <person name="Shen B."/>
        </authorList>
    </citation>
    <scope>NUCLEOTIDE SEQUENCE [LARGE SCALE GENOMIC DNA]</scope>
    <source>
        <strain evidence="4 5">NPDC048320</strain>
    </source>
</reference>
<evidence type="ECO:0000259" key="3">
    <source>
        <dbReference type="Pfam" id="PF03330"/>
    </source>
</evidence>
<dbReference type="CDD" id="cd22273">
    <property type="entry name" value="DPBB_SPI-like"/>
    <property type="match status" value="1"/>
</dbReference>
<dbReference type="Proteomes" id="UP001604267">
    <property type="component" value="Unassembled WGS sequence"/>
</dbReference>
<evidence type="ECO:0000313" key="5">
    <source>
        <dbReference type="Proteomes" id="UP001604267"/>
    </source>
</evidence>
<dbReference type="InterPro" id="IPR036908">
    <property type="entry name" value="RlpA-like_sf"/>
</dbReference>
<evidence type="ECO:0000256" key="1">
    <source>
        <dbReference type="ARBA" id="ARBA00022729"/>
    </source>
</evidence>